<dbReference type="InterPro" id="IPR024455">
    <property type="entry name" value="Phage_capsid"/>
</dbReference>
<dbReference type="AlphaFoldDB" id="A0A1J1CWR1"/>
<proteinExistence type="predicted"/>
<comment type="subcellular location">
    <subcellularLocation>
        <location evidence="1">Virion</location>
    </subcellularLocation>
</comment>
<reference evidence="3 4" key="1">
    <citation type="submission" date="2015-11" db="EMBL/GenBank/DDBJ databases">
        <authorList>
            <person name="Hill K.K."/>
            <person name="Shirey T.B."/>
            <person name="Raphael B."/>
            <person name="Daligault H.E."/>
            <person name="Davenport K.W."/>
            <person name="Bruce D.C."/>
            <person name="Foley B.T."/>
            <person name="Johnson S.L."/>
        </authorList>
    </citation>
    <scope>NUCLEOTIDE SEQUENCE [LARGE SCALE GENOMIC DNA]</scope>
    <source>
        <strain evidence="3 4">CDC_1632</strain>
    </source>
</reference>
<dbReference type="EMBL" id="CP013243">
    <property type="protein sequence ID" value="APH14835.1"/>
    <property type="molecule type" value="Genomic_DNA"/>
</dbReference>
<evidence type="ECO:0000259" key="2">
    <source>
        <dbReference type="Pfam" id="PF05065"/>
    </source>
</evidence>
<name>A0A1J1CWR1_CLOSG</name>
<dbReference type="InterPro" id="IPR054612">
    <property type="entry name" value="Phage_capsid-like_C"/>
</dbReference>
<dbReference type="SUPFAM" id="SSF56563">
    <property type="entry name" value="Major capsid protein gp5"/>
    <property type="match status" value="1"/>
</dbReference>
<evidence type="ECO:0000313" key="3">
    <source>
        <dbReference type="EMBL" id="APH14835.1"/>
    </source>
</evidence>
<dbReference type="Pfam" id="PF05065">
    <property type="entry name" value="Phage_capsid"/>
    <property type="match status" value="1"/>
</dbReference>
<sequence length="383" mass="42889">MELWKMKQNLTTLGAELRSLNNDIVGKTANPAVKIEEIRTLKQNKSEIEERFNLLKAEVDKIEAEQRQKLEMQQRKSAISNPENVEQRMIAAKAEFIRGSLLGGQVSDETRNLLGAIGQSTSTGGEKILPTNMTKDLIHEPFTKNPLRDISMFTNEKGLVLPKIAYELDDDDFISDEETAKEIKLDGDQVEFGRHKFKVKARISDTVLHGTDSNLVPFVENALNSGLAAKEKKVAFTTSPKSGEETLSLYKAGVKEVTGTDKYKAIKAALADLHEDYRENAKIVMRYADYLDIVETLANGSATLYEAPPEKVLGKPTQFCDSAVDPIVGDFHYSHFNYDGDIVYDSDKDVDKGEYLFVLTGWFDHKIKLKSAFRIAKTKTTTP</sequence>
<dbReference type="RefSeq" id="WP_072584285.1">
    <property type="nucleotide sequence ID" value="NZ_CP013242.1"/>
</dbReference>
<organism evidence="3 4">
    <name type="scientific">Clostridium sporogenes</name>
    <dbReference type="NCBI Taxonomy" id="1509"/>
    <lineage>
        <taxon>Bacteria</taxon>
        <taxon>Bacillati</taxon>
        <taxon>Bacillota</taxon>
        <taxon>Clostridia</taxon>
        <taxon>Eubacteriales</taxon>
        <taxon>Clostridiaceae</taxon>
        <taxon>Clostridium</taxon>
    </lineage>
</organism>
<dbReference type="Proteomes" id="UP000182204">
    <property type="component" value="Chromosome"/>
</dbReference>
<accession>A0A1J1CWR1</accession>
<feature type="domain" description="Phage capsid-like C-terminal" evidence="2">
    <location>
        <begin position="129"/>
        <end position="377"/>
    </location>
</feature>
<evidence type="ECO:0000256" key="1">
    <source>
        <dbReference type="ARBA" id="ARBA00004328"/>
    </source>
</evidence>
<gene>
    <name evidence="3" type="ORF">NPD5_278</name>
</gene>
<dbReference type="NCBIfam" id="TIGR01554">
    <property type="entry name" value="major_cap_HK97"/>
    <property type="match status" value="1"/>
</dbReference>
<evidence type="ECO:0000313" key="4">
    <source>
        <dbReference type="Proteomes" id="UP000182204"/>
    </source>
</evidence>
<protein>
    <submittedName>
        <fullName evidence="3">Phage major capsid protein, HK97 family</fullName>
    </submittedName>
</protein>